<gene>
    <name evidence="2" type="ORF">Pfra01_002338700</name>
</gene>
<evidence type="ECO:0000313" key="3">
    <source>
        <dbReference type="Proteomes" id="UP001165121"/>
    </source>
</evidence>
<accession>A0A9W7D3J0</accession>
<sequence>MGHPTRQPRAGSRSRVLDPRPQDPNRKTTGSGHYTASSGRISTLLAKIPKSRQDIHSSTLGLVTSYQMSKIQPYRRVHKVNKFSTDHGSSGDPPVSRCSGKVGKLDPAISQILLIPLHHTATNVHELGDELCRQFARSDSSVVIADLWTELQMVHQINSSLTRQPDTQSVELAGLQGHLKVMALVRDR</sequence>
<proteinExistence type="predicted"/>
<reference evidence="2" key="1">
    <citation type="submission" date="2023-04" db="EMBL/GenBank/DDBJ databases">
        <title>Phytophthora fragariaefolia NBRC 109709.</title>
        <authorList>
            <person name="Ichikawa N."/>
            <person name="Sato H."/>
            <person name="Tonouchi N."/>
        </authorList>
    </citation>
    <scope>NUCLEOTIDE SEQUENCE</scope>
    <source>
        <strain evidence="2">NBRC 109709</strain>
    </source>
</reference>
<dbReference type="OrthoDB" id="146500at2759"/>
<evidence type="ECO:0000313" key="2">
    <source>
        <dbReference type="EMBL" id="GMF55500.1"/>
    </source>
</evidence>
<feature type="compositionally biased region" description="Basic and acidic residues" evidence="1">
    <location>
        <begin position="15"/>
        <end position="26"/>
    </location>
</feature>
<organism evidence="2 3">
    <name type="scientific">Phytophthora fragariaefolia</name>
    <dbReference type="NCBI Taxonomy" id="1490495"/>
    <lineage>
        <taxon>Eukaryota</taxon>
        <taxon>Sar</taxon>
        <taxon>Stramenopiles</taxon>
        <taxon>Oomycota</taxon>
        <taxon>Peronosporomycetes</taxon>
        <taxon>Peronosporales</taxon>
        <taxon>Peronosporaceae</taxon>
        <taxon>Phytophthora</taxon>
    </lineage>
</organism>
<dbReference type="AlphaFoldDB" id="A0A9W7D3J0"/>
<name>A0A9W7D3J0_9STRA</name>
<feature type="region of interest" description="Disordered" evidence="1">
    <location>
        <begin position="1"/>
        <end position="38"/>
    </location>
</feature>
<keyword evidence="3" id="KW-1185">Reference proteome</keyword>
<evidence type="ECO:0000256" key="1">
    <source>
        <dbReference type="SAM" id="MobiDB-lite"/>
    </source>
</evidence>
<dbReference type="EMBL" id="BSXT01003740">
    <property type="protein sequence ID" value="GMF55500.1"/>
    <property type="molecule type" value="Genomic_DNA"/>
</dbReference>
<feature type="compositionally biased region" description="Polar residues" evidence="1">
    <location>
        <begin position="27"/>
        <end position="38"/>
    </location>
</feature>
<dbReference type="Proteomes" id="UP001165121">
    <property type="component" value="Unassembled WGS sequence"/>
</dbReference>
<comment type="caution">
    <text evidence="2">The sequence shown here is derived from an EMBL/GenBank/DDBJ whole genome shotgun (WGS) entry which is preliminary data.</text>
</comment>
<protein>
    <submittedName>
        <fullName evidence="2">Unnamed protein product</fullName>
    </submittedName>
</protein>